<dbReference type="KEGG" id="pmf:P9303_02361"/>
<sequence length="55" mass="6483">MLGPQFVDWVVIVRDSCYNKDDGNCIIKPDPPGFMRISCFKDKRGRWHTIRLLDE</sequence>
<organism evidence="1 2">
    <name type="scientific">Prochlorococcus marinus (strain MIT 9303)</name>
    <dbReference type="NCBI Taxonomy" id="59922"/>
    <lineage>
        <taxon>Bacteria</taxon>
        <taxon>Bacillati</taxon>
        <taxon>Cyanobacteriota</taxon>
        <taxon>Cyanophyceae</taxon>
        <taxon>Synechococcales</taxon>
        <taxon>Prochlorococcaceae</taxon>
        <taxon>Prochlorococcus</taxon>
    </lineage>
</organism>
<dbReference type="AlphaFoldDB" id="A2C681"/>
<reference evidence="1 2" key="1">
    <citation type="journal article" date="2007" name="PLoS Genet.">
        <title>Patterns and implications of gene gain and loss in the evolution of Prochlorococcus.</title>
        <authorList>
            <person name="Kettler G.C."/>
            <person name="Martiny A.C."/>
            <person name="Huang K."/>
            <person name="Zucker J."/>
            <person name="Coleman M.L."/>
            <person name="Rodrigue S."/>
            <person name="Chen F."/>
            <person name="Lapidus A."/>
            <person name="Ferriera S."/>
            <person name="Johnson J."/>
            <person name="Steglich C."/>
            <person name="Church G.M."/>
            <person name="Richardson P."/>
            <person name="Chisholm S.W."/>
        </authorList>
    </citation>
    <scope>NUCLEOTIDE SEQUENCE [LARGE SCALE GENOMIC DNA]</scope>
    <source>
        <strain evidence="1 2">MIT 9303</strain>
    </source>
</reference>
<proteinExistence type="predicted"/>
<name>A2C681_PROM3</name>
<accession>A2C681</accession>
<evidence type="ECO:0000313" key="2">
    <source>
        <dbReference type="Proteomes" id="UP000002274"/>
    </source>
</evidence>
<evidence type="ECO:0000313" key="1">
    <source>
        <dbReference type="EMBL" id="ABM76991.1"/>
    </source>
</evidence>
<dbReference type="Proteomes" id="UP000002274">
    <property type="component" value="Chromosome"/>
</dbReference>
<gene>
    <name evidence="1" type="ordered locus">P9303_02361</name>
</gene>
<protein>
    <submittedName>
        <fullName evidence="1">Uncharacterized protein</fullName>
    </submittedName>
</protein>
<dbReference type="EMBL" id="CP000554">
    <property type="protein sequence ID" value="ABM76991.1"/>
    <property type="molecule type" value="Genomic_DNA"/>
</dbReference>
<dbReference type="HOGENOM" id="CLU_3028742_0_0_3"/>